<name>A0A8S5U682_9CAUD</name>
<dbReference type="InterPro" id="IPR006528">
    <property type="entry name" value="Phage_head_morphogenesis_dom"/>
</dbReference>
<evidence type="ECO:0000313" key="2">
    <source>
        <dbReference type="EMBL" id="DAF89894.1"/>
    </source>
</evidence>
<reference evidence="2" key="1">
    <citation type="journal article" date="2021" name="Proc. Natl. Acad. Sci. U.S.A.">
        <title>A Catalog of Tens of Thousands of Viruses from Human Metagenomes Reveals Hidden Associations with Chronic Diseases.</title>
        <authorList>
            <person name="Tisza M.J."/>
            <person name="Buck C.B."/>
        </authorList>
    </citation>
    <scope>NUCLEOTIDE SEQUENCE</scope>
    <source>
        <strain evidence="2">CtwHj1</strain>
    </source>
</reference>
<accession>A0A8S5U682</accession>
<dbReference type="Pfam" id="PF04233">
    <property type="entry name" value="Phage_Mu_F"/>
    <property type="match status" value="1"/>
</dbReference>
<feature type="domain" description="Phage head morphogenesis" evidence="1">
    <location>
        <begin position="156"/>
        <end position="261"/>
    </location>
</feature>
<dbReference type="NCBIfam" id="TIGR01641">
    <property type="entry name" value="phageSPP1_gp7"/>
    <property type="match status" value="1"/>
</dbReference>
<evidence type="ECO:0000259" key="1">
    <source>
        <dbReference type="Pfam" id="PF04233"/>
    </source>
</evidence>
<dbReference type="EMBL" id="BK016018">
    <property type="protein sequence ID" value="DAF89894.1"/>
    <property type="molecule type" value="Genomic_DNA"/>
</dbReference>
<sequence length="375" mass="42325">MTLEEQIEAYYTGRTLLWRQQLEAMTDEAVATLKKTLTKIKREVMKELRNNANGLLSLSEWRKEYDEDLNKWLDEVLASANAQTLSIISEMSINAALASVTVYNSILSLEDKAKSVIQLSGLTREQVQQFFVEQPLGGRLLSHWVNTAFSEGAKASIAEAIHTGVIRGEGYEKIINRIMKASDFGFQITWKQADTLARTYVASANNGAREAVYKKNEDIFRGYVRVETLDNHTCRICSLADGTFYKIGELRPRLPAHPRCRGDYVPRLKGWNELGMEEGESELRNFTRPWAIRGQGNLAKANEAKVLFGGRIKGDFETWWKTLTAAQQAATGVGPIRSKLLREGLVKWQDLSDKKTGLPYTLEQLGFDEQGNPLR</sequence>
<proteinExistence type="predicted"/>
<protein>
    <submittedName>
        <fullName evidence="2">Minor capsid protein</fullName>
    </submittedName>
</protein>
<organism evidence="2">
    <name type="scientific">Siphoviridae sp. ctwHj1</name>
    <dbReference type="NCBI Taxonomy" id="2825727"/>
    <lineage>
        <taxon>Viruses</taxon>
        <taxon>Duplodnaviria</taxon>
        <taxon>Heunggongvirae</taxon>
        <taxon>Uroviricota</taxon>
        <taxon>Caudoviricetes</taxon>
    </lineage>
</organism>